<evidence type="ECO:0000256" key="1">
    <source>
        <dbReference type="SAM" id="Phobius"/>
    </source>
</evidence>
<accession>A0ABX2N1M2</accession>
<comment type="caution">
    <text evidence="2">The sequence shown here is derived from an EMBL/GenBank/DDBJ whole genome shotgun (WGS) entry which is preliminary data.</text>
</comment>
<dbReference type="RefSeq" id="WP_176279109.1">
    <property type="nucleotide sequence ID" value="NZ_JABWMH010000002.1"/>
</dbReference>
<evidence type="ECO:0000313" key="2">
    <source>
        <dbReference type="EMBL" id="NVD27599.1"/>
    </source>
</evidence>
<keyword evidence="1" id="KW-0812">Transmembrane</keyword>
<name>A0ABX2N1M2_9SPHN</name>
<protein>
    <submittedName>
        <fullName evidence="2">Phage holin family protein</fullName>
    </submittedName>
</protein>
<feature type="transmembrane region" description="Helical" evidence="1">
    <location>
        <begin position="72"/>
        <end position="99"/>
    </location>
</feature>
<evidence type="ECO:0000313" key="3">
    <source>
        <dbReference type="Proteomes" id="UP000652427"/>
    </source>
</evidence>
<dbReference type="Pfam" id="PF07332">
    <property type="entry name" value="Phage_holin_3_6"/>
    <property type="match status" value="1"/>
</dbReference>
<gene>
    <name evidence="2" type="ORF">HUO14_06740</name>
</gene>
<keyword evidence="1" id="KW-0472">Membrane</keyword>
<keyword evidence="1" id="KW-1133">Transmembrane helix</keyword>
<dbReference type="Proteomes" id="UP000652427">
    <property type="component" value="Unassembled WGS sequence"/>
</dbReference>
<feature type="transmembrane region" description="Helical" evidence="1">
    <location>
        <begin position="105"/>
        <end position="127"/>
    </location>
</feature>
<organism evidence="2 3">
    <name type="scientific">Parasphingorhabdus flavimaris</name>
    <dbReference type="NCBI Taxonomy" id="266812"/>
    <lineage>
        <taxon>Bacteria</taxon>
        <taxon>Pseudomonadati</taxon>
        <taxon>Pseudomonadota</taxon>
        <taxon>Alphaproteobacteria</taxon>
        <taxon>Sphingomonadales</taxon>
        <taxon>Sphingomonadaceae</taxon>
        <taxon>Parasphingorhabdus</taxon>
    </lineage>
</organism>
<proteinExistence type="predicted"/>
<sequence>MLQDKDIPVLDDERLSEETASNARDDATGASEARTLTSQINELIEDVRVLARAETEYYRTKLSVNLAATKRVLLLFGVAVVTGIMAIIALILGLLLVLSQHVGPLAATGIIVGLTLLVASVTMGMAIKRAKKLPLDENNS</sequence>
<dbReference type="EMBL" id="JABWMH010000002">
    <property type="protein sequence ID" value="NVD27599.1"/>
    <property type="molecule type" value="Genomic_DNA"/>
</dbReference>
<keyword evidence="3" id="KW-1185">Reference proteome</keyword>
<dbReference type="InterPro" id="IPR009937">
    <property type="entry name" value="Phage_holin_3_6"/>
</dbReference>
<reference evidence="2 3" key="1">
    <citation type="submission" date="2020-06" db="EMBL/GenBank/DDBJ databases">
        <authorList>
            <person name="Kim S.-J."/>
            <person name="Park S.-J."/>
        </authorList>
    </citation>
    <scope>NUCLEOTIDE SEQUENCE [LARGE SCALE GENOMIC DNA]</scope>
    <source>
        <strain evidence="2 3">SW-151</strain>
    </source>
</reference>